<keyword evidence="4" id="KW-1185">Reference proteome</keyword>
<feature type="chain" id="PRO_5003017820" description="Tat pathway signal sequence domain protein" evidence="2">
    <location>
        <begin position="38"/>
        <end position="83"/>
    </location>
</feature>
<dbReference type="EMBL" id="ACUX02000016">
    <property type="protein sequence ID" value="EEZ60696.1"/>
    <property type="molecule type" value="Genomic_DNA"/>
</dbReference>
<sequence>MHPRARKIGGIMDPKKTGFALAAAIACACAMPSYAFADIAPIPSYPTPSGFFDIALIAGVAVPVIIASIVALVAIVIILNERK</sequence>
<dbReference type="Proteomes" id="UP000006001">
    <property type="component" value="Unassembled WGS sequence"/>
</dbReference>
<gene>
    <name evidence="3" type="ORF">HMPREF0762_01501</name>
</gene>
<keyword evidence="1" id="KW-1133">Transmembrane helix</keyword>
<protein>
    <recommendedName>
        <fullName evidence="5">Tat pathway signal sequence domain protein</fullName>
    </recommendedName>
</protein>
<dbReference type="AlphaFoldDB" id="D0WI29"/>
<dbReference type="STRING" id="649764.HMPREF0762_01501"/>
<keyword evidence="1" id="KW-0812">Transmembrane</keyword>
<proteinExistence type="predicted"/>
<organism evidence="3 4">
    <name type="scientific">Slackia exigua (strain ATCC 700122 / DSM 15923 / CIP 105133 / JCM 11022 / KCTC 5966 / S-7)</name>
    <dbReference type="NCBI Taxonomy" id="649764"/>
    <lineage>
        <taxon>Bacteria</taxon>
        <taxon>Bacillati</taxon>
        <taxon>Actinomycetota</taxon>
        <taxon>Coriobacteriia</taxon>
        <taxon>Eggerthellales</taxon>
        <taxon>Eggerthellaceae</taxon>
        <taxon>Slackia</taxon>
    </lineage>
</organism>
<comment type="caution">
    <text evidence="3">The sequence shown here is derived from an EMBL/GenBank/DDBJ whole genome shotgun (WGS) entry which is preliminary data.</text>
</comment>
<accession>D0WI29</accession>
<evidence type="ECO:0000256" key="2">
    <source>
        <dbReference type="SAM" id="SignalP"/>
    </source>
</evidence>
<keyword evidence="1" id="KW-0472">Membrane</keyword>
<dbReference type="PROSITE" id="PS51257">
    <property type="entry name" value="PROKAR_LIPOPROTEIN"/>
    <property type="match status" value="1"/>
</dbReference>
<name>D0WI29_SLAES</name>
<evidence type="ECO:0000313" key="3">
    <source>
        <dbReference type="EMBL" id="EEZ60696.1"/>
    </source>
</evidence>
<reference evidence="3" key="1">
    <citation type="submission" date="2009-10" db="EMBL/GenBank/DDBJ databases">
        <authorList>
            <person name="Weinstock G."/>
            <person name="Sodergren E."/>
            <person name="Clifton S."/>
            <person name="Fulton L."/>
            <person name="Fulton B."/>
            <person name="Courtney L."/>
            <person name="Fronick C."/>
            <person name="Harrison M."/>
            <person name="Strong C."/>
            <person name="Farmer C."/>
            <person name="Delahaunty K."/>
            <person name="Markovic C."/>
            <person name="Hall O."/>
            <person name="Minx P."/>
            <person name="Tomlinson C."/>
            <person name="Mitreva M."/>
            <person name="Nelson J."/>
            <person name="Hou S."/>
            <person name="Wollam A."/>
            <person name="Pepin K.H."/>
            <person name="Johnson M."/>
            <person name="Bhonagiri V."/>
            <person name="Nash W.E."/>
            <person name="Warren W."/>
            <person name="Chinwalla A."/>
            <person name="Mardis E.R."/>
            <person name="Wilson R.K."/>
        </authorList>
    </citation>
    <scope>NUCLEOTIDE SEQUENCE [LARGE SCALE GENOMIC DNA]</scope>
    <source>
        <strain evidence="3">ATCC 700122</strain>
    </source>
</reference>
<evidence type="ECO:0000256" key="1">
    <source>
        <dbReference type="SAM" id="Phobius"/>
    </source>
</evidence>
<feature type="transmembrane region" description="Helical" evidence="1">
    <location>
        <begin position="53"/>
        <end position="79"/>
    </location>
</feature>
<keyword evidence="2" id="KW-0732">Signal</keyword>
<feature type="signal peptide" evidence="2">
    <location>
        <begin position="1"/>
        <end position="37"/>
    </location>
</feature>
<evidence type="ECO:0000313" key="4">
    <source>
        <dbReference type="Proteomes" id="UP000006001"/>
    </source>
</evidence>
<evidence type="ECO:0008006" key="5">
    <source>
        <dbReference type="Google" id="ProtNLM"/>
    </source>
</evidence>
<dbReference type="HOGENOM" id="CLU_2540778_0_0_11"/>